<evidence type="ECO:0000313" key="2">
    <source>
        <dbReference type="Proteomes" id="UP000594263"/>
    </source>
</evidence>
<proteinExistence type="predicted"/>
<accession>A0A7N0TSG3</accession>
<dbReference type="Proteomes" id="UP000594263">
    <property type="component" value="Unplaced"/>
</dbReference>
<dbReference type="AlphaFoldDB" id="A0A7N0TSG3"/>
<name>A0A7N0TSG3_KALFE</name>
<dbReference type="Gramene" id="Kaladp0043s0071.1.v1.1">
    <property type="protein sequence ID" value="Kaladp0043s0071.1.v1.1"/>
    <property type="gene ID" value="Kaladp0043s0071.v1.1"/>
</dbReference>
<sequence>MESIHARSSPIYRNIVRFIDRIRNYLNYRGRPVDQPLSPQIRLSSCSCKITF</sequence>
<reference evidence="1" key="1">
    <citation type="submission" date="2021-01" db="UniProtKB">
        <authorList>
            <consortium name="EnsemblPlants"/>
        </authorList>
    </citation>
    <scope>IDENTIFICATION</scope>
</reference>
<dbReference type="EnsemblPlants" id="Kaladp0043s0071.1.v1.1">
    <property type="protein sequence ID" value="Kaladp0043s0071.1.v1.1"/>
    <property type="gene ID" value="Kaladp0043s0071.v1.1"/>
</dbReference>
<keyword evidence="2" id="KW-1185">Reference proteome</keyword>
<evidence type="ECO:0000313" key="1">
    <source>
        <dbReference type="EnsemblPlants" id="Kaladp0043s0071.1.v1.1"/>
    </source>
</evidence>
<protein>
    <submittedName>
        <fullName evidence="1">Uncharacterized protein</fullName>
    </submittedName>
</protein>
<organism evidence="1 2">
    <name type="scientific">Kalanchoe fedtschenkoi</name>
    <name type="common">Lavender scallops</name>
    <name type="synonym">South American air plant</name>
    <dbReference type="NCBI Taxonomy" id="63787"/>
    <lineage>
        <taxon>Eukaryota</taxon>
        <taxon>Viridiplantae</taxon>
        <taxon>Streptophyta</taxon>
        <taxon>Embryophyta</taxon>
        <taxon>Tracheophyta</taxon>
        <taxon>Spermatophyta</taxon>
        <taxon>Magnoliopsida</taxon>
        <taxon>eudicotyledons</taxon>
        <taxon>Gunneridae</taxon>
        <taxon>Pentapetalae</taxon>
        <taxon>Saxifragales</taxon>
        <taxon>Crassulaceae</taxon>
        <taxon>Kalanchoe</taxon>
    </lineage>
</organism>